<evidence type="ECO:0000256" key="2">
    <source>
        <dbReference type="SAM" id="Phobius"/>
    </source>
</evidence>
<dbReference type="Pfam" id="PF25989">
    <property type="entry name" value="YknX_C"/>
    <property type="match status" value="1"/>
</dbReference>
<evidence type="ECO:0000256" key="1">
    <source>
        <dbReference type="ARBA" id="ARBA00009477"/>
    </source>
</evidence>
<dbReference type="InterPro" id="IPR058637">
    <property type="entry name" value="YknX-like_C"/>
</dbReference>
<comment type="similarity">
    <text evidence="1">Belongs to the membrane fusion protein (MFP) (TC 8.A.1) family.</text>
</comment>
<reference evidence="8" key="1">
    <citation type="journal article" date="2019" name="Int. J. Syst. Evol. Microbiol.">
        <title>The Global Catalogue of Microorganisms (GCM) 10K type strain sequencing project: providing services to taxonomists for standard genome sequencing and annotation.</title>
        <authorList>
            <consortium name="The Broad Institute Genomics Platform"/>
            <consortium name="The Broad Institute Genome Sequencing Center for Infectious Disease"/>
            <person name="Wu L."/>
            <person name="Ma J."/>
        </authorList>
    </citation>
    <scope>NUCLEOTIDE SEQUENCE [LARGE SCALE GENOMIC DNA]</scope>
    <source>
        <strain evidence="8">KCTC 42217</strain>
    </source>
</reference>
<evidence type="ECO:0000259" key="3">
    <source>
        <dbReference type="Pfam" id="PF25876"/>
    </source>
</evidence>
<dbReference type="Proteomes" id="UP001597387">
    <property type="component" value="Unassembled WGS sequence"/>
</dbReference>
<protein>
    <submittedName>
        <fullName evidence="7">Efflux RND transporter periplasmic adaptor subunit</fullName>
    </submittedName>
</protein>
<feature type="domain" description="CusB-like beta-barrel" evidence="5">
    <location>
        <begin position="204"/>
        <end position="274"/>
    </location>
</feature>
<organism evidence="7 8">
    <name type="scientific">Paradesertivirga mongoliensis</name>
    <dbReference type="NCBI Taxonomy" id="2100740"/>
    <lineage>
        <taxon>Bacteria</taxon>
        <taxon>Pseudomonadati</taxon>
        <taxon>Bacteroidota</taxon>
        <taxon>Sphingobacteriia</taxon>
        <taxon>Sphingobacteriales</taxon>
        <taxon>Sphingobacteriaceae</taxon>
        <taxon>Paradesertivirga</taxon>
    </lineage>
</organism>
<dbReference type="PANTHER" id="PTHR30469">
    <property type="entry name" value="MULTIDRUG RESISTANCE PROTEIN MDTA"/>
    <property type="match status" value="1"/>
</dbReference>
<keyword evidence="2" id="KW-1133">Transmembrane helix</keyword>
<dbReference type="InterPro" id="IPR058625">
    <property type="entry name" value="MdtA-like_BSH"/>
</dbReference>
<sequence length="360" mass="38874">MKKRHIIWGLLLTFFIALIVYRITRKEEGGGRRAGGGPGGDRPMNVNGIVVTPTSFSNSLTVTGSIDANEEVRIISEVSGIVRGIYFNEGSNVRRGQALVKIDDSELRAQLAQAMTRQNLAAENERRARLLLQKEAISREEYDIASADFRTAKAQSQLIRAQIGKTVINAPFSGRIGLRAVSTGEYVTPSMPITNLVSINPVKVTFSVPEKYSGQVRVGTTIDFTVAGSTQVFKARVYAFEPRIEAASRTLQLRARADNPAGVLIPGSFVSISLPLAEIEDAILVPSEAIVPVQEGKKVFITEGGKAKEVMIETSTRTEKDVLVTSGLKAGDTVLTTGIMTLKDGSKVKVKTGDGKNVKL</sequence>
<dbReference type="RefSeq" id="WP_255898286.1">
    <property type="nucleotide sequence ID" value="NZ_JAFMZO010000001.1"/>
</dbReference>
<dbReference type="Gene3D" id="2.40.50.100">
    <property type="match status" value="1"/>
</dbReference>
<dbReference type="Gene3D" id="2.40.420.20">
    <property type="match status" value="1"/>
</dbReference>
<dbReference type="Pfam" id="PF25876">
    <property type="entry name" value="HH_MFP_RND"/>
    <property type="match status" value="1"/>
</dbReference>
<dbReference type="InterPro" id="IPR058792">
    <property type="entry name" value="Beta-barrel_RND_2"/>
</dbReference>
<name>A0ABW4ZK22_9SPHI</name>
<evidence type="ECO:0000259" key="6">
    <source>
        <dbReference type="Pfam" id="PF25989"/>
    </source>
</evidence>
<dbReference type="InterPro" id="IPR058624">
    <property type="entry name" value="MdtA-like_HH"/>
</dbReference>
<dbReference type="Pfam" id="PF25954">
    <property type="entry name" value="Beta-barrel_RND_2"/>
    <property type="match status" value="1"/>
</dbReference>
<keyword evidence="2" id="KW-0812">Transmembrane</keyword>
<dbReference type="InterPro" id="IPR006143">
    <property type="entry name" value="RND_pump_MFP"/>
</dbReference>
<feature type="domain" description="Multidrug resistance protein MdtA-like barrel-sandwich hybrid" evidence="4">
    <location>
        <begin position="71"/>
        <end position="193"/>
    </location>
</feature>
<feature type="transmembrane region" description="Helical" evidence="2">
    <location>
        <begin position="6"/>
        <end position="24"/>
    </location>
</feature>
<evidence type="ECO:0000313" key="7">
    <source>
        <dbReference type="EMBL" id="MFD2161926.1"/>
    </source>
</evidence>
<feature type="domain" description="YknX-like C-terminal permuted SH3-like" evidence="6">
    <location>
        <begin position="283"/>
        <end position="350"/>
    </location>
</feature>
<dbReference type="Gene3D" id="1.10.287.470">
    <property type="entry name" value="Helix hairpin bin"/>
    <property type="match status" value="1"/>
</dbReference>
<dbReference type="Gene3D" id="2.40.30.170">
    <property type="match status" value="1"/>
</dbReference>
<proteinExistence type="inferred from homology"/>
<evidence type="ECO:0000259" key="4">
    <source>
        <dbReference type="Pfam" id="PF25917"/>
    </source>
</evidence>
<keyword evidence="8" id="KW-1185">Reference proteome</keyword>
<evidence type="ECO:0000259" key="5">
    <source>
        <dbReference type="Pfam" id="PF25954"/>
    </source>
</evidence>
<keyword evidence="2" id="KW-0472">Membrane</keyword>
<dbReference type="Pfam" id="PF25917">
    <property type="entry name" value="BSH_RND"/>
    <property type="match status" value="1"/>
</dbReference>
<dbReference type="PANTHER" id="PTHR30469:SF36">
    <property type="entry name" value="BLL3903 PROTEIN"/>
    <property type="match status" value="1"/>
</dbReference>
<gene>
    <name evidence="7" type="ORF">ACFSJU_05935</name>
</gene>
<accession>A0ABW4ZK22</accession>
<dbReference type="NCBIfam" id="TIGR01730">
    <property type="entry name" value="RND_mfp"/>
    <property type="match status" value="1"/>
</dbReference>
<feature type="domain" description="Multidrug resistance protein MdtA-like alpha-helical hairpin" evidence="3">
    <location>
        <begin position="106"/>
        <end position="160"/>
    </location>
</feature>
<dbReference type="EMBL" id="JBHUHZ010000001">
    <property type="protein sequence ID" value="MFD2161926.1"/>
    <property type="molecule type" value="Genomic_DNA"/>
</dbReference>
<comment type="caution">
    <text evidence="7">The sequence shown here is derived from an EMBL/GenBank/DDBJ whole genome shotgun (WGS) entry which is preliminary data.</text>
</comment>
<evidence type="ECO:0000313" key="8">
    <source>
        <dbReference type="Proteomes" id="UP001597387"/>
    </source>
</evidence>
<dbReference type="SUPFAM" id="SSF111369">
    <property type="entry name" value="HlyD-like secretion proteins"/>
    <property type="match status" value="1"/>
</dbReference>